<gene>
    <name evidence="8" type="ORF">H2515_05220</name>
</gene>
<evidence type="ECO:0000259" key="7">
    <source>
        <dbReference type="PROSITE" id="PS50011"/>
    </source>
</evidence>
<reference evidence="8 9" key="1">
    <citation type="submission" date="2020-07" db="EMBL/GenBank/DDBJ databases">
        <title>Complete genome sequence analysis of Acidithiobacillus ferrivorans XJFY6S-08 reveals extreme environmental adaptation to alpine acid mine drainage.</title>
        <authorList>
            <person name="Yan L."/>
            <person name="Ni Y."/>
        </authorList>
    </citation>
    <scope>NUCLEOTIDE SEQUENCE [LARGE SCALE GENOMIC DNA]</scope>
    <source>
        <strain evidence="8 9">XJFY6S-08</strain>
    </source>
</reference>
<dbReference type="CDD" id="cd14014">
    <property type="entry name" value="STKc_PknB_like"/>
    <property type="match status" value="1"/>
</dbReference>
<dbReference type="Pfam" id="PF00069">
    <property type="entry name" value="Pkinase"/>
    <property type="match status" value="1"/>
</dbReference>
<dbReference type="GO" id="GO:0004674">
    <property type="term" value="F:protein serine/threonine kinase activity"/>
    <property type="evidence" value="ECO:0007669"/>
    <property type="project" value="TreeGrafter"/>
</dbReference>
<dbReference type="Gene3D" id="3.30.200.20">
    <property type="entry name" value="Phosphorylase Kinase, domain 1"/>
    <property type="match status" value="1"/>
</dbReference>
<keyword evidence="1" id="KW-0808">Transferase</keyword>
<feature type="region of interest" description="Disordered" evidence="6">
    <location>
        <begin position="132"/>
        <end position="154"/>
    </location>
</feature>
<name>A0A7T4WFT3_9PROT</name>
<keyword evidence="2 5" id="KW-0547">Nucleotide-binding</keyword>
<dbReference type="InterPro" id="IPR042095">
    <property type="entry name" value="SUMF_sf"/>
</dbReference>
<dbReference type="PANTHER" id="PTHR43289:SF6">
    <property type="entry name" value="SERINE_THREONINE-PROTEIN KINASE NEKL-3"/>
    <property type="match status" value="1"/>
</dbReference>
<sequence>MKSIAQLITALQQGTMTLSAVIAAIEIRGAVPEADHRAEYLLLEQACEEGQLDVQVARELQSKIAAVQAVSALDDSTDDATVVQPVESDATVIMPKSRARPGPEDDHTVVKPVHRAPEQDEVTVFLPAAAGATESTGSKTDESGSSGVGTASSSVGTASWRRIAEAEGGEFATVGMLLKGRFLLEREIGRGGMGVVFLARDERKVEARDRDPYVAVKVLNDDFRRHPDALIALQRESRRSQLLAHDNIVRVFDFDKDGTIVFMTMEYLDGSDLKTLIRERAYNGMSLAEARPLIEGMAWALKRAHSANVVHSDFKPGNVMVTRDGVPKVFDFGIARAAQHASGDATEDKTLFDAGTLGALTPAYASLEMIQGEEPTSSDDIYALGCVIFELLTGKHPFNKASAEVAQREGRRPPAVPGLTRRQYKTLCDSVAFTRAQRLKNVEQLVEGLRDVSLCQRYGWPMAYGAGAVILLGLGGWGLDRYLYEQQVANVVARFSPTDPHHYVSVRQALVALNSLGAESRTDIVLQDGTQIQNFLLSRIRSDWNPDRGRYNFAGAEHVFQVRDQLRLYSPLLDHEHRRIDRQRNSLLNTLDIQLMDRINKGAIFEDQPHNVVATWTKIRAIDPTSAFLNNTQLEIQYDIAIGQSLVAGRIDQAQQQLALARRLFPNSKGLAVRAEQLAALQNSERVTTAPAAQRFQTVTQAQSALAKLIGSPENTTSWQSQVAAAMALLEAHPSPTTRQMASKLADVIAAMVSKENNVARLPQNIEMVRFGLHYVPDSPQLVTQRERLAHQQQQQQMQLSQEAATAEIASRIESVREAAAANDPVQAEQSLAKLRLLQPTNPFIKAQAPALIAAAYQRLAHDAFQSGKYKSAQSILAAGITALGPLPGLVNAQNLYGLATTLISAHGQPLAAADYQKLQTQLTHLLKVYTRGVQDLENELKRRGLLPQGTLSNMLRVLKPKNFVPNVPQAPVVRAPVNPVTKAAVLPEAKAAVIMPEILPSVVQKAEKSVAVPTTRHGSCAQPGMAGSGRICFSLLHDGQRGPKMVVIPGSPGSGKPYALSRADITINEFNSFCTTSHQCKAVAVPYSYAGHMPITNISLSEAQAYVHWLSSETGQIYTLPTDAEWLHAAQANVNWNQAPDSDCLPPSSNGNNGAGGPIPAIGRDPNPWGLVNMTGDVWQWVMLPSGGVGERGGSYNSYWSSCTVNAYRHSSSSSRKDVGFRVLRKMK</sequence>
<dbReference type="InterPro" id="IPR008271">
    <property type="entry name" value="Ser/Thr_kinase_AS"/>
</dbReference>
<dbReference type="InterPro" id="IPR016187">
    <property type="entry name" value="CTDL_fold"/>
</dbReference>
<accession>A0A7T4WFT3</accession>
<dbReference type="GO" id="GO:0005524">
    <property type="term" value="F:ATP binding"/>
    <property type="evidence" value="ECO:0007669"/>
    <property type="project" value="UniProtKB-UniRule"/>
</dbReference>
<dbReference type="AlphaFoldDB" id="A0A7T4WFT3"/>
<dbReference type="Proteomes" id="UP000595420">
    <property type="component" value="Chromosome"/>
</dbReference>
<dbReference type="InterPro" id="IPR005532">
    <property type="entry name" value="SUMF_dom"/>
</dbReference>
<protein>
    <submittedName>
        <fullName evidence="8">Protein kinase</fullName>
    </submittedName>
</protein>
<dbReference type="PROSITE" id="PS00107">
    <property type="entry name" value="PROTEIN_KINASE_ATP"/>
    <property type="match status" value="1"/>
</dbReference>
<dbReference type="PROSITE" id="PS00108">
    <property type="entry name" value="PROTEIN_KINASE_ST"/>
    <property type="match status" value="1"/>
</dbReference>
<keyword evidence="3 8" id="KW-0418">Kinase</keyword>
<dbReference type="Pfam" id="PF03781">
    <property type="entry name" value="FGE-sulfatase"/>
    <property type="match status" value="1"/>
</dbReference>
<feature type="compositionally biased region" description="Low complexity" evidence="6">
    <location>
        <begin position="143"/>
        <end position="154"/>
    </location>
</feature>
<dbReference type="Gene3D" id="1.10.510.10">
    <property type="entry name" value="Transferase(Phosphotransferase) domain 1"/>
    <property type="match status" value="1"/>
</dbReference>
<proteinExistence type="predicted"/>
<dbReference type="InterPro" id="IPR000719">
    <property type="entry name" value="Prot_kinase_dom"/>
</dbReference>
<evidence type="ECO:0000256" key="4">
    <source>
        <dbReference type="ARBA" id="ARBA00022840"/>
    </source>
</evidence>
<dbReference type="EMBL" id="CP059488">
    <property type="protein sequence ID" value="QQD73655.1"/>
    <property type="molecule type" value="Genomic_DNA"/>
</dbReference>
<feature type="domain" description="Protein kinase" evidence="7">
    <location>
        <begin position="182"/>
        <end position="516"/>
    </location>
</feature>
<keyword evidence="4 5" id="KW-0067">ATP-binding</keyword>
<dbReference type="RefSeq" id="WP_198661094.1">
    <property type="nucleotide sequence ID" value="NZ_CP059488.1"/>
</dbReference>
<evidence type="ECO:0000313" key="9">
    <source>
        <dbReference type="Proteomes" id="UP000595420"/>
    </source>
</evidence>
<organism evidence="8 9">
    <name type="scientific">Acidithiobacillus ferrivorans</name>
    <dbReference type="NCBI Taxonomy" id="160808"/>
    <lineage>
        <taxon>Bacteria</taxon>
        <taxon>Pseudomonadati</taxon>
        <taxon>Pseudomonadota</taxon>
        <taxon>Acidithiobacillia</taxon>
        <taxon>Acidithiobacillales</taxon>
        <taxon>Acidithiobacillaceae</taxon>
        <taxon>Acidithiobacillus</taxon>
    </lineage>
</organism>
<dbReference type="SUPFAM" id="SSF56436">
    <property type="entry name" value="C-type lectin-like"/>
    <property type="match status" value="1"/>
</dbReference>
<dbReference type="PROSITE" id="PS50011">
    <property type="entry name" value="PROTEIN_KINASE_DOM"/>
    <property type="match status" value="1"/>
</dbReference>
<evidence type="ECO:0000256" key="5">
    <source>
        <dbReference type="PROSITE-ProRule" id="PRU10141"/>
    </source>
</evidence>
<evidence type="ECO:0000256" key="6">
    <source>
        <dbReference type="SAM" id="MobiDB-lite"/>
    </source>
</evidence>
<evidence type="ECO:0000256" key="2">
    <source>
        <dbReference type="ARBA" id="ARBA00022741"/>
    </source>
</evidence>
<evidence type="ECO:0000256" key="1">
    <source>
        <dbReference type="ARBA" id="ARBA00022679"/>
    </source>
</evidence>
<dbReference type="PANTHER" id="PTHR43289">
    <property type="entry name" value="MITOGEN-ACTIVATED PROTEIN KINASE KINASE KINASE 20-RELATED"/>
    <property type="match status" value="1"/>
</dbReference>
<evidence type="ECO:0000313" key="8">
    <source>
        <dbReference type="EMBL" id="QQD73655.1"/>
    </source>
</evidence>
<evidence type="ECO:0000256" key="3">
    <source>
        <dbReference type="ARBA" id="ARBA00022777"/>
    </source>
</evidence>
<dbReference type="SUPFAM" id="SSF56112">
    <property type="entry name" value="Protein kinase-like (PK-like)"/>
    <property type="match status" value="1"/>
</dbReference>
<feature type="binding site" evidence="5">
    <location>
        <position position="217"/>
    </location>
    <ligand>
        <name>ATP</name>
        <dbReference type="ChEBI" id="CHEBI:30616"/>
    </ligand>
</feature>
<dbReference type="Gene3D" id="3.90.1580.10">
    <property type="entry name" value="paralog of FGE (formylglycine-generating enzyme)"/>
    <property type="match status" value="1"/>
</dbReference>
<dbReference type="InterPro" id="IPR011009">
    <property type="entry name" value="Kinase-like_dom_sf"/>
</dbReference>
<dbReference type="InterPro" id="IPR017441">
    <property type="entry name" value="Protein_kinase_ATP_BS"/>
</dbReference>